<sequence length="226" mass="26347">MINEDHISLMASTAYSIPSLIDIESLPIIDKDHVIKMINMFMDEAILYINKLGIRPLPIEYVKEDAYILCNNTLDYLGEFRGGAIPQHTILKYISNCSKIAMLHSHPIPMPMPTLEDIIASYQIGYNVECVISRVSNYLATMMCIEPRKKWSDVIEHSYNTVEYFLKTSRYIVVGDSYYIEFLPFPDIAEQDHMVKTFIDMFIDYVKIFYIKINLIHKVYDVEMFI</sequence>
<accession>A0A7J3QF53</accession>
<name>A0A7J3QF53_9CREN</name>
<dbReference type="EMBL" id="DTET01000139">
    <property type="protein sequence ID" value="HGV66748.1"/>
    <property type="molecule type" value="Genomic_DNA"/>
</dbReference>
<reference evidence="1" key="1">
    <citation type="journal article" date="2020" name="mSystems">
        <title>Genome- and Community-Level Interaction Insights into Carbon Utilization and Element Cycling Functions of Hydrothermarchaeota in Hydrothermal Sediment.</title>
        <authorList>
            <person name="Zhou Z."/>
            <person name="Liu Y."/>
            <person name="Xu W."/>
            <person name="Pan J."/>
            <person name="Luo Z.H."/>
            <person name="Li M."/>
        </authorList>
    </citation>
    <scope>NUCLEOTIDE SEQUENCE [LARGE SCALE GENOMIC DNA]</scope>
    <source>
        <strain evidence="1">SpSt-721</strain>
    </source>
</reference>
<gene>
    <name evidence="1" type="ORF">ENV02_02900</name>
</gene>
<organism evidence="1">
    <name type="scientific">Ignisphaera aggregans</name>
    <dbReference type="NCBI Taxonomy" id="334771"/>
    <lineage>
        <taxon>Archaea</taxon>
        <taxon>Thermoproteota</taxon>
        <taxon>Thermoprotei</taxon>
        <taxon>Desulfurococcales</taxon>
        <taxon>Desulfurococcaceae</taxon>
        <taxon>Ignisphaera</taxon>
    </lineage>
</organism>
<evidence type="ECO:0000313" key="1">
    <source>
        <dbReference type="EMBL" id="HGV66748.1"/>
    </source>
</evidence>
<proteinExistence type="predicted"/>
<protein>
    <submittedName>
        <fullName evidence="1">Uncharacterized protein</fullName>
    </submittedName>
</protein>
<comment type="caution">
    <text evidence="1">The sequence shown here is derived from an EMBL/GenBank/DDBJ whole genome shotgun (WGS) entry which is preliminary data.</text>
</comment>
<dbReference type="AlphaFoldDB" id="A0A7J3QF53"/>